<accession>Q69L17</accession>
<dbReference type="EMBL" id="AP005886">
    <property type="protein sequence ID" value="BAD34100.1"/>
    <property type="molecule type" value="Genomic_DNA"/>
</dbReference>
<dbReference type="AlphaFoldDB" id="Q69L17"/>
<evidence type="ECO:0000313" key="1">
    <source>
        <dbReference type="EMBL" id="BAD33625.1"/>
    </source>
</evidence>
<proteinExistence type="predicted"/>
<protein>
    <submittedName>
        <fullName evidence="2">Uncharacterized protein</fullName>
    </submittedName>
</protein>
<reference evidence="2" key="2">
    <citation type="submission" date="2002-11" db="EMBL/GenBank/DDBJ databases">
        <title>Oryza sativa nipponbare(GA3) genomic DNA, chromosome 9, PAC clone:P0689B09.</title>
        <authorList>
            <person name="Sasaki T."/>
            <person name="Matsumoto T."/>
            <person name="Katayose Y."/>
        </authorList>
    </citation>
    <scope>NUCLEOTIDE SEQUENCE</scope>
</reference>
<reference evidence="1" key="1">
    <citation type="submission" date="2002-07" db="EMBL/GenBank/DDBJ databases">
        <title>Oryza sativa nipponbare(GA3) genomic DNA, chromosome 9, BAC clone:OJ1299_A11.</title>
        <authorList>
            <person name="Sasaki T."/>
            <person name="Matsumoto T."/>
            <person name="Hattori M."/>
            <person name="Sakaki Y."/>
            <person name="Katayose Y."/>
        </authorList>
    </citation>
    <scope>NUCLEOTIDE SEQUENCE</scope>
</reference>
<reference evidence="3" key="3">
    <citation type="journal article" date="2005" name="Nature">
        <title>The map-based sequence of the rice genome.</title>
        <authorList>
            <consortium name="International rice genome sequencing project (IRGSP)"/>
            <person name="Matsumoto T."/>
            <person name="Wu J."/>
            <person name="Kanamori H."/>
            <person name="Katayose Y."/>
            <person name="Fujisawa M."/>
            <person name="Namiki N."/>
            <person name="Mizuno H."/>
            <person name="Yamamoto K."/>
            <person name="Antonio B.A."/>
            <person name="Baba T."/>
            <person name="Sakata K."/>
            <person name="Nagamura Y."/>
            <person name="Aoki H."/>
            <person name="Arikawa K."/>
            <person name="Arita K."/>
            <person name="Bito T."/>
            <person name="Chiden Y."/>
            <person name="Fujitsuka N."/>
            <person name="Fukunaka R."/>
            <person name="Hamada M."/>
            <person name="Harada C."/>
            <person name="Hayashi A."/>
            <person name="Hijishita S."/>
            <person name="Honda M."/>
            <person name="Hosokawa S."/>
            <person name="Ichikawa Y."/>
            <person name="Idonuma A."/>
            <person name="Iijima M."/>
            <person name="Ikeda M."/>
            <person name="Ikeno M."/>
            <person name="Ito K."/>
            <person name="Ito S."/>
            <person name="Ito T."/>
            <person name="Ito Y."/>
            <person name="Ito Y."/>
            <person name="Iwabuchi A."/>
            <person name="Kamiya K."/>
            <person name="Karasawa W."/>
            <person name="Kurita K."/>
            <person name="Katagiri S."/>
            <person name="Kikuta A."/>
            <person name="Kobayashi H."/>
            <person name="Kobayashi N."/>
            <person name="Machita K."/>
            <person name="Maehara T."/>
            <person name="Masukawa M."/>
            <person name="Mizubayashi T."/>
            <person name="Mukai Y."/>
            <person name="Nagasaki H."/>
            <person name="Nagata Y."/>
            <person name="Naito S."/>
            <person name="Nakashima M."/>
            <person name="Nakama Y."/>
            <person name="Nakamichi Y."/>
            <person name="Nakamura M."/>
            <person name="Meguro A."/>
            <person name="Negishi M."/>
            <person name="Ohta I."/>
            <person name="Ohta T."/>
            <person name="Okamoto M."/>
            <person name="Ono N."/>
            <person name="Saji S."/>
            <person name="Sakaguchi M."/>
            <person name="Sakai K."/>
            <person name="Shibata M."/>
            <person name="Shimokawa T."/>
            <person name="Song J."/>
            <person name="Takazaki Y."/>
            <person name="Terasawa K."/>
            <person name="Tsugane M."/>
            <person name="Tsuji K."/>
            <person name="Ueda S."/>
            <person name="Waki K."/>
            <person name="Yamagata H."/>
            <person name="Yamamoto M."/>
            <person name="Yamamoto S."/>
            <person name="Yamane H."/>
            <person name="Yoshiki S."/>
            <person name="Yoshihara R."/>
            <person name="Yukawa K."/>
            <person name="Zhong H."/>
            <person name="Yano M."/>
            <person name="Yuan Q."/>
            <person name="Ouyang S."/>
            <person name="Liu J."/>
            <person name="Jones K.M."/>
            <person name="Gansberger K."/>
            <person name="Moffat K."/>
            <person name="Hill J."/>
            <person name="Bera J."/>
            <person name="Fadrosh D."/>
            <person name="Jin S."/>
            <person name="Johri S."/>
            <person name="Kim M."/>
            <person name="Overton L."/>
            <person name="Reardon M."/>
            <person name="Tsitrin T."/>
            <person name="Vuong H."/>
            <person name="Weaver B."/>
            <person name="Ciecko A."/>
            <person name="Tallon L."/>
            <person name="Jackson J."/>
            <person name="Pai G."/>
            <person name="Aken S.V."/>
            <person name="Utterback T."/>
            <person name="Reidmuller S."/>
            <person name="Feldblyum T."/>
            <person name="Hsiao J."/>
            <person name="Zismann V."/>
            <person name="Iobst S."/>
            <person name="de Vazeille A.R."/>
            <person name="Buell C.R."/>
            <person name="Ying K."/>
            <person name="Li Y."/>
            <person name="Lu T."/>
            <person name="Huang Y."/>
            <person name="Zhao Q."/>
            <person name="Feng Q."/>
            <person name="Zhang L."/>
            <person name="Zhu J."/>
            <person name="Weng Q."/>
            <person name="Mu J."/>
            <person name="Lu Y."/>
            <person name="Fan D."/>
            <person name="Liu Y."/>
            <person name="Guan J."/>
            <person name="Zhang Y."/>
            <person name="Yu S."/>
            <person name="Liu X."/>
            <person name="Zhang Y."/>
            <person name="Hong G."/>
            <person name="Han B."/>
            <person name="Choisne N."/>
            <person name="Demange N."/>
            <person name="Orjeda G."/>
            <person name="Samain S."/>
            <person name="Cattolico L."/>
            <person name="Pelletier E."/>
            <person name="Couloux A."/>
            <person name="Segurens B."/>
            <person name="Wincker P."/>
            <person name="D'Hont A."/>
            <person name="Scarpelli C."/>
            <person name="Weissenbach J."/>
            <person name="Salanoubat M."/>
            <person name="Quetier F."/>
            <person name="Yu Y."/>
            <person name="Kim H.R."/>
            <person name="Rambo T."/>
            <person name="Currie J."/>
            <person name="Collura K."/>
            <person name="Luo M."/>
            <person name="Yang T."/>
            <person name="Ammiraju J.S.S."/>
            <person name="Engler F."/>
            <person name="Soderlund C."/>
            <person name="Wing R.A."/>
            <person name="Palmer L.E."/>
            <person name="de la Bastide M."/>
            <person name="Spiegel L."/>
            <person name="Nascimento L."/>
            <person name="Zutavern T."/>
            <person name="O'Shaughnessy A."/>
            <person name="Dike S."/>
            <person name="Dedhia N."/>
            <person name="Preston R."/>
            <person name="Balija V."/>
            <person name="McCombie W.R."/>
            <person name="Chow T."/>
            <person name="Chen H."/>
            <person name="Chung M."/>
            <person name="Chen C."/>
            <person name="Shaw J."/>
            <person name="Wu H."/>
            <person name="Hsiao K."/>
            <person name="Chao Y."/>
            <person name="Chu M."/>
            <person name="Cheng C."/>
            <person name="Hour A."/>
            <person name="Lee P."/>
            <person name="Lin S."/>
            <person name="Lin Y."/>
            <person name="Liou J."/>
            <person name="Liu S."/>
            <person name="Hsing Y."/>
            <person name="Raghuvanshi S."/>
            <person name="Mohanty A."/>
            <person name="Bharti A.K."/>
            <person name="Gaur A."/>
            <person name="Gupta V."/>
            <person name="Kumar D."/>
            <person name="Ravi V."/>
            <person name="Vij S."/>
            <person name="Kapur A."/>
            <person name="Khurana P."/>
            <person name="Khurana P."/>
            <person name="Khurana J.P."/>
            <person name="Tyagi A.K."/>
            <person name="Gaikwad K."/>
            <person name="Singh A."/>
            <person name="Dalal V."/>
            <person name="Srivastava S."/>
            <person name="Dixit A."/>
            <person name="Pal A.K."/>
            <person name="Ghazi I.A."/>
            <person name="Yadav M."/>
            <person name="Pandit A."/>
            <person name="Bhargava A."/>
            <person name="Sureshbabu K."/>
            <person name="Batra K."/>
            <person name="Sharma T.R."/>
            <person name="Mohapatra T."/>
            <person name="Singh N.K."/>
            <person name="Messing J."/>
            <person name="Nelson A.B."/>
            <person name="Fuks G."/>
            <person name="Kavchok S."/>
            <person name="Keizer G."/>
            <person name="Linton E."/>
            <person name="Llaca V."/>
            <person name="Song R."/>
            <person name="Tanyolac B."/>
            <person name="Young S."/>
            <person name="Ho-Il K."/>
            <person name="Hahn J.H."/>
            <person name="Sangsakoo G."/>
            <person name="Vanavichit A."/>
            <person name="de Mattos Luiz.A.T."/>
            <person name="Zimmer P.D."/>
            <person name="Malone G."/>
            <person name="Dellagostin O."/>
            <person name="de Oliveira A.C."/>
            <person name="Bevan M."/>
            <person name="Bancroft I."/>
            <person name="Minx P."/>
            <person name="Cordum H."/>
            <person name="Wilson R."/>
            <person name="Cheng Z."/>
            <person name="Jin W."/>
            <person name="Jiang J."/>
            <person name="Leong S.A."/>
            <person name="Iwama H."/>
            <person name="Gojobori T."/>
            <person name="Itoh T."/>
            <person name="Niimura Y."/>
            <person name="Fujii Y."/>
            <person name="Habara T."/>
            <person name="Sakai H."/>
            <person name="Sato Y."/>
            <person name="Wilson G."/>
            <person name="Kumar K."/>
            <person name="McCouch S."/>
            <person name="Juretic N."/>
            <person name="Hoen D."/>
            <person name="Wright S."/>
            <person name="Bruskiewich R."/>
            <person name="Bureau T."/>
            <person name="Miyao A."/>
            <person name="Hirochika H."/>
            <person name="Nishikawa T."/>
            <person name="Kadowaki K."/>
            <person name="Sugiura M."/>
            <person name="Burr B."/>
            <person name="Sasaki T."/>
        </authorList>
    </citation>
    <scope>NUCLEOTIDE SEQUENCE [LARGE SCALE GENOMIC DNA]</scope>
    <source>
        <strain evidence="3">cv. Nipponbare</strain>
    </source>
</reference>
<evidence type="ECO:0000313" key="3">
    <source>
        <dbReference type="Proteomes" id="UP000000763"/>
    </source>
</evidence>
<sequence length="55" mass="6293">MVLGRQHCPSCVDGRRRKPLRAVAGGRSGRRHCTRLWIWLSREEPARHVVEATTS</sequence>
<evidence type="ECO:0000313" key="2">
    <source>
        <dbReference type="EMBL" id="BAD34100.1"/>
    </source>
</evidence>
<dbReference type="Proteomes" id="UP000000763">
    <property type="component" value="Chromosome 9"/>
</dbReference>
<gene>
    <name evidence="1" type="ORF">OJ1299_A11.43</name>
    <name evidence="2" type="ORF">P0689B09.6</name>
</gene>
<dbReference type="EMBL" id="AP005568">
    <property type="protein sequence ID" value="BAD33625.1"/>
    <property type="molecule type" value="Genomic_DNA"/>
</dbReference>
<organism evidence="2 3">
    <name type="scientific">Oryza sativa subsp. japonica</name>
    <name type="common">Rice</name>
    <dbReference type="NCBI Taxonomy" id="39947"/>
    <lineage>
        <taxon>Eukaryota</taxon>
        <taxon>Viridiplantae</taxon>
        <taxon>Streptophyta</taxon>
        <taxon>Embryophyta</taxon>
        <taxon>Tracheophyta</taxon>
        <taxon>Spermatophyta</taxon>
        <taxon>Magnoliopsida</taxon>
        <taxon>Liliopsida</taxon>
        <taxon>Poales</taxon>
        <taxon>Poaceae</taxon>
        <taxon>BOP clade</taxon>
        <taxon>Oryzoideae</taxon>
        <taxon>Oryzeae</taxon>
        <taxon>Oryzinae</taxon>
        <taxon>Oryza</taxon>
        <taxon>Oryza sativa</taxon>
    </lineage>
</organism>
<reference evidence="3" key="4">
    <citation type="journal article" date="2008" name="Nucleic Acids Res.">
        <title>The rice annotation project database (RAP-DB): 2008 update.</title>
        <authorList>
            <consortium name="The rice annotation project (RAP)"/>
        </authorList>
    </citation>
    <scope>GENOME REANNOTATION</scope>
    <source>
        <strain evidence="3">cv. Nipponbare</strain>
    </source>
</reference>
<name>Q69L17_ORYSJ</name>